<dbReference type="InterPro" id="IPR011611">
    <property type="entry name" value="PfkB_dom"/>
</dbReference>
<protein>
    <recommendedName>
        <fullName evidence="1">Carbohydrate kinase PfkB domain-containing protein</fullName>
    </recommendedName>
</protein>
<evidence type="ECO:0000259" key="1">
    <source>
        <dbReference type="Pfam" id="PF00294"/>
    </source>
</evidence>
<reference evidence="2" key="1">
    <citation type="submission" date="2023-06" db="EMBL/GenBank/DDBJ databases">
        <authorList>
            <person name="Noh H."/>
        </authorList>
    </citation>
    <scope>NUCLEOTIDE SEQUENCE</scope>
    <source>
        <strain evidence="2">DUCC20226</strain>
    </source>
</reference>
<dbReference type="AlphaFoldDB" id="A0AAD9W2H1"/>
<gene>
    <name evidence="2" type="ORF">N8I77_009453</name>
</gene>
<dbReference type="Proteomes" id="UP001265746">
    <property type="component" value="Unassembled WGS sequence"/>
</dbReference>
<dbReference type="EMBL" id="JAUJFL010000005">
    <property type="protein sequence ID" value="KAK2602959.1"/>
    <property type="molecule type" value="Genomic_DNA"/>
</dbReference>
<dbReference type="PANTHER" id="PTHR47098">
    <property type="entry name" value="PROTEIN MAK32"/>
    <property type="match status" value="1"/>
</dbReference>
<comment type="caution">
    <text evidence="2">The sequence shown here is derived from an EMBL/GenBank/DDBJ whole genome shotgun (WGS) entry which is preliminary data.</text>
</comment>
<evidence type="ECO:0000313" key="2">
    <source>
        <dbReference type="EMBL" id="KAK2602959.1"/>
    </source>
</evidence>
<dbReference type="Pfam" id="PF00294">
    <property type="entry name" value="PfkB"/>
    <property type="match status" value="1"/>
</dbReference>
<evidence type="ECO:0000313" key="3">
    <source>
        <dbReference type="Proteomes" id="UP001265746"/>
    </source>
</evidence>
<feature type="domain" description="Carbohydrate kinase PfkB" evidence="1">
    <location>
        <begin position="27"/>
        <end position="312"/>
    </location>
</feature>
<sequence length="345" mass="37326">MAPSFVSLGMVVLDELRFPHAPTLYDVPGGSGAYSTLGARLVAGRDRSHEIGCVVLAGDDFPETTLAQFESWGMELVVARKPGRQSTRGLLVYEDSVFGRKTFQYTTERLQPAPRDLASSSLLSSSAFHLLASPDLAQEQIQQLLKLRESSDIKSRPLLVWEPLPGSCKPSMREQQLAAAKLVDVFSPNHLEFQALFEDSKSISGDSTLDRKLLEQYAETFLDSGIGPDSRGAIIVRAGGDGCLVSSNSIRGQHKWLPAFHDNQSTIVDATGAGNTFLGALAFAMSACGKDVLQASGLASVAASFSLQQIGLPNLSSHRESESQEQWNGDTFIRRCGLYENQIAC</sequence>
<proteinExistence type="predicted"/>
<name>A0AAD9W2H1_PHOAM</name>
<dbReference type="PANTHER" id="PTHR47098:SF1">
    <property type="entry name" value="PFKB FAMILY CARBOHYDRATE KINASE SUPERFAMILY (AFU_ORTHOLOGUE AFUA_4G09500)"/>
    <property type="match status" value="1"/>
</dbReference>
<organism evidence="2 3">
    <name type="scientific">Phomopsis amygdali</name>
    <name type="common">Fusicoccum amygdali</name>
    <dbReference type="NCBI Taxonomy" id="1214568"/>
    <lineage>
        <taxon>Eukaryota</taxon>
        <taxon>Fungi</taxon>
        <taxon>Dikarya</taxon>
        <taxon>Ascomycota</taxon>
        <taxon>Pezizomycotina</taxon>
        <taxon>Sordariomycetes</taxon>
        <taxon>Sordariomycetidae</taxon>
        <taxon>Diaporthales</taxon>
        <taxon>Diaporthaceae</taxon>
        <taxon>Diaporthe</taxon>
    </lineage>
</organism>
<keyword evidence="3" id="KW-1185">Reference proteome</keyword>
<accession>A0AAD9W2H1</accession>
<dbReference type="InterPro" id="IPR029056">
    <property type="entry name" value="Ribokinase-like"/>
</dbReference>
<dbReference type="SUPFAM" id="SSF53613">
    <property type="entry name" value="Ribokinase-like"/>
    <property type="match status" value="1"/>
</dbReference>
<dbReference type="Gene3D" id="3.40.1190.20">
    <property type="match status" value="1"/>
</dbReference>